<proteinExistence type="predicted"/>
<evidence type="ECO:0000313" key="2">
    <source>
        <dbReference type="Proteomes" id="UP001218423"/>
    </source>
</evidence>
<dbReference type="AlphaFoldDB" id="A0AAJ6CRN4"/>
<organism evidence="1 2">
    <name type="scientific">Aeromonas caviae</name>
    <name type="common">Aeromonas punctata</name>
    <dbReference type="NCBI Taxonomy" id="648"/>
    <lineage>
        <taxon>Bacteria</taxon>
        <taxon>Pseudomonadati</taxon>
        <taxon>Pseudomonadota</taxon>
        <taxon>Gammaproteobacteria</taxon>
        <taxon>Aeromonadales</taxon>
        <taxon>Aeromonadaceae</taxon>
        <taxon>Aeromonas</taxon>
    </lineage>
</organism>
<gene>
    <name evidence="1" type="ORF">P5S46_03315</name>
</gene>
<evidence type="ECO:0000313" key="1">
    <source>
        <dbReference type="EMBL" id="WFF98644.1"/>
    </source>
</evidence>
<protein>
    <submittedName>
        <fullName evidence="1">Uncharacterized protein</fullName>
    </submittedName>
</protein>
<accession>A0AAJ6CRN4</accession>
<reference evidence="1" key="1">
    <citation type="submission" date="2023-03" db="EMBL/GenBank/DDBJ databases">
        <title>Aeromonas caviae strain AC1520.</title>
        <authorList>
            <person name="Xie T."/>
            <person name="Zhang Q."/>
            <person name="Deng J."/>
            <person name="Li X."/>
        </authorList>
    </citation>
    <scope>NUCLEOTIDE SEQUENCE</scope>
    <source>
        <strain evidence="1">AC1520</strain>
    </source>
</reference>
<sequence>MGGGFQKQKHLKNSPDFNKTMCDKKWQHDSLPADPFPGQMRALVSPAGGEIRWPFSFSYIPTAIPCTIRHNWSHFLHTMIALSWHHDA</sequence>
<dbReference type="RefSeq" id="WP_277856623.1">
    <property type="nucleotide sequence ID" value="NZ_CP120942.1"/>
</dbReference>
<dbReference type="Proteomes" id="UP001218423">
    <property type="component" value="Chromosome"/>
</dbReference>
<dbReference type="EMBL" id="CP120942">
    <property type="protein sequence ID" value="WFF98644.1"/>
    <property type="molecule type" value="Genomic_DNA"/>
</dbReference>
<name>A0AAJ6CRN4_AERCA</name>